<protein>
    <submittedName>
        <fullName evidence="1">Uncharacterized protein</fullName>
    </submittedName>
</protein>
<comment type="caution">
    <text evidence="1">The sequence shown here is derived from an EMBL/GenBank/DDBJ whole genome shotgun (WGS) entry which is preliminary data.</text>
</comment>
<gene>
    <name evidence="1" type="ORF">GCM10025751_14300</name>
</gene>
<evidence type="ECO:0000313" key="1">
    <source>
        <dbReference type="EMBL" id="GAA5045818.1"/>
    </source>
</evidence>
<accession>A0AAV3UG82</accession>
<dbReference type="Proteomes" id="UP001501729">
    <property type="component" value="Unassembled WGS sequence"/>
</dbReference>
<name>A0AAV3UG82_9EURY</name>
<keyword evidence="2" id="KW-1185">Reference proteome</keyword>
<reference evidence="1 2" key="1">
    <citation type="journal article" date="2019" name="Int. J. Syst. Evol. Microbiol.">
        <title>The Global Catalogue of Microorganisms (GCM) 10K type strain sequencing project: providing services to taxonomists for standard genome sequencing and annotation.</title>
        <authorList>
            <consortium name="The Broad Institute Genomics Platform"/>
            <consortium name="The Broad Institute Genome Sequencing Center for Infectious Disease"/>
            <person name="Wu L."/>
            <person name="Ma J."/>
        </authorList>
    </citation>
    <scope>NUCLEOTIDE SEQUENCE [LARGE SCALE GENOMIC DNA]</scope>
    <source>
        <strain evidence="1 2">JCM 17504</strain>
    </source>
</reference>
<sequence>MNGRMVPPIDRPFAECEREQTLYRQSSRFHEVDERDTAVGLGDFDPAITDDDVLVPDESLLTGDRERRGNPALSRRPIIRPTTVAPVFPISL</sequence>
<evidence type="ECO:0000313" key="2">
    <source>
        <dbReference type="Proteomes" id="UP001501729"/>
    </source>
</evidence>
<organism evidence="1 2">
    <name type="scientific">Haladaptatus pallidirubidus</name>
    <dbReference type="NCBI Taxonomy" id="1008152"/>
    <lineage>
        <taxon>Archaea</taxon>
        <taxon>Methanobacteriati</taxon>
        <taxon>Methanobacteriota</taxon>
        <taxon>Stenosarchaea group</taxon>
        <taxon>Halobacteria</taxon>
        <taxon>Halobacteriales</taxon>
        <taxon>Haladaptataceae</taxon>
        <taxon>Haladaptatus</taxon>
    </lineage>
</organism>
<proteinExistence type="predicted"/>
<dbReference type="EMBL" id="BAABKX010000001">
    <property type="protein sequence ID" value="GAA5045818.1"/>
    <property type="molecule type" value="Genomic_DNA"/>
</dbReference>
<dbReference type="AlphaFoldDB" id="A0AAV3UG82"/>